<evidence type="ECO:0000256" key="3">
    <source>
        <dbReference type="ARBA" id="ARBA00023027"/>
    </source>
</evidence>
<protein>
    <recommendedName>
        <fullName evidence="4">Aldehyde dehydrogenase</fullName>
    </recommendedName>
</protein>
<comment type="similarity">
    <text evidence="1 4 7">Belongs to the aldehyde dehydrogenase family.</text>
</comment>
<evidence type="ECO:0000313" key="10">
    <source>
        <dbReference type="Proteomes" id="UP000077552"/>
    </source>
</evidence>
<dbReference type="GO" id="GO:0004029">
    <property type="term" value="F:aldehyde dehydrogenase (NAD+) activity"/>
    <property type="evidence" value="ECO:0007669"/>
    <property type="project" value="TreeGrafter"/>
</dbReference>
<evidence type="ECO:0000256" key="4">
    <source>
        <dbReference type="PIRNR" id="PIRNR036492"/>
    </source>
</evidence>
<evidence type="ECO:0000256" key="6">
    <source>
        <dbReference type="PROSITE-ProRule" id="PRU10007"/>
    </source>
</evidence>
<keyword evidence="2 4" id="KW-0560">Oxidoreductase</keyword>
<dbReference type="AlphaFoldDB" id="A0A1A9LD74"/>
<dbReference type="InterPro" id="IPR016160">
    <property type="entry name" value="Ald_DH_CS_CYS"/>
</dbReference>
<dbReference type="PANTHER" id="PTHR43570:SF16">
    <property type="entry name" value="ALDEHYDE DEHYDROGENASE TYPE III, ISOFORM Q"/>
    <property type="match status" value="1"/>
</dbReference>
<dbReference type="Proteomes" id="UP000077552">
    <property type="component" value="Unassembled WGS sequence"/>
</dbReference>
<evidence type="ECO:0000256" key="1">
    <source>
        <dbReference type="ARBA" id="ARBA00009986"/>
    </source>
</evidence>
<dbReference type="InterPro" id="IPR016161">
    <property type="entry name" value="Ald_DH/histidinol_DH"/>
</dbReference>
<dbReference type="Gene3D" id="3.40.605.10">
    <property type="entry name" value="Aldehyde Dehydrogenase, Chain A, domain 1"/>
    <property type="match status" value="1"/>
</dbReference>
<keyword evidence="10" id="KW-1185">Reference proteome</keyword>
<organism evidence="9 10">
    <name type="scientific">Aequorivita soesokkakensis</name>
    <dbReference type="NCBI Taxonomy" id="1385699"/>
    <lineage>
        <taxon>Bacteria</taxon>
        <taxon>Pseudomonadati</taxon>
        <taxon>Bacteroidota</taxon>
        <taxon>Flavobacteriia</taxon>
        <taxon>Flavobacteriales</taxon>
        <taxon>Flavobacteriaceae</taxon>
        <taxon>Aequorivita</taxon>
    </lineage>
</organism>
<name>A0A1A9LD74_9FLAO</name>
<feature type="active site" evidence="5 6">
    <location>
        <position position="207"/>
    </location>
</feature>
<proteinExistence type="inferred from homology"/>
<accession>A0A1A9LD74</accession>
<evidence type="ECO:0000259" key="8">
    <source>
        <dbReference type="Pfam" id="PF00171"/>
    </source>
</evidence>
<dbReference type="GO" id="GO:0005737">
    <property type="term" value="C:cytoplasm"/>
    <property type="evidence" value="ECO:0007669"/>
    <property type="project" value="TreeGrafter"/>
</dbReference>
<dbReference type="EMBL" id="LXIE01000049">
    <property type="protein sequence ID" value="OAD90335.1"/>
    <property type="molecule type" value="Genomic_DNA"/>
</dbReference>
<dbReference type="CDD" id="cd07136">
    <property type="entry name" value="ALDH_YwdH-P39616"/>
    <property type="match status" value="1"/>
</dbReference>
<dbReference type="InterPro" id="IPR012394">
    <property type="entry name" value="Aldehyde_DH_NAD(P)"/>
</dbReference>
<dbReference type="Pfam" id="PF00171">
    <property type="entry name" value="Aldedh"/>
    <property type="match status" value="1"/>
</dbReference>
<dbReference type="Gene3D" id="3.40.309.10">
    <property type="entry name" value="Aldehyde Dehydrogenase, Chain A, domain 2"/>
    <property type="match status" value="1"/>
</dbReference>
<dbReference type="FunFam" id="3.40.605.10:FF:000004">
    <property type="entry name" value="Aldehyde dehydrogenase"/>
    <property type="match status" value="1"/>
</dbReference>
<dbReference type="InterPro" id="IPR015590">
    <property type="entry name" value="Aldehyde_DH_dom"/>
</dbReference>
<sequence length="453" mass="51204">MEQIVNTQRNFFNTHATKNLHFRKAQLKKLQTALEENEPLLHEAIYKDFKKSEFDNYTTELSLLYKDIKEARSNIFKWSRIKPVSTGILNFPASSYIIPEPLGVCLVIGAWNYPYQLSFAPVIAAIAAGNTVILKPSELPSNTAAAMAKIVKENFDPEFFTVVEGGVEETQELLKQKFDKIFFTGSTKVGKIVYKAAAENLTPVTLELGGKSPAIVTESCNLKVSVKRLVWGKFLNAGQTCIAPDYVLVHKSIEKNFLEQLKTEIISQHFAFENDNYLQIINNDNFERLTKMLVPEKIFYGGETNAETRYIQSTIMQNVTMEDAVMQEEIFGPILPVLSYETIEEAIAKINSLPKPLSCYLFTKSGSIKKKILKEISFGGGAINETVMHISNSNLPFGGVGHSGIGNYHGEAGFKAFTHYKSVMDKPTWLDPSIRYYPHTPFRLKLMRWFMKF</sequence>
<comment type="caution">
    <text evidence="9">The sequence shown here is derived from an EMBL/GenBank/DDBJ whole genome shotgun (WGS) entry which is preliminary data.</text>
</comment>
<feature type="active site" evidence="5">
    <location>
        <position position="241"/>
    </location>
</feature>
<evidence type="ECO:0000256" key="7">
    <source>
        <dbReference type="RuleBase" id="RU003345"/>
    </source>
</evidence>
<dbReference type="PIRSF" id="PIRSF036492">
    <property type="entry name" value="ALDH"/>
    <property type="match status" value="1"/>
</dbReference>
<evidence type="ECO:0000313" key="9">
    <source>
        <dbReference type="EMBL" id="OAD90335.1"/>
    </source>
</evidence>
<dbReference type="OrthoDB" id="9762913at2"/>
<dbReference type="GO" id="GO:0006081">
    <property type="term" value="P:aldehyde metabolic process"/>
    <property type="evidence" value="ECO:0007669"/>
    <property type="project" value="InterPro"/>
</dbReference>
<dbReference type="InterPro" id="IPR016163">
    <property type="entry name" value="Ald_DH_C"/>
</dbReference>
<dbReference type="PANTHER" id="PTHR43570">
    <property type="entry name" value="ALDEHYDE DEHYDROGENASE"/>
    <property type="match status" value="1"/>
</dbReference>
<dbReference type="InterPro" id="IPR016162">
    <property type="entry name" value="Ald_DH_N"/>
</dbReference>
<keyword evidence="3" id="KW-0520">NAD</keyword>
<dbReference type="PROSITE" id="PS00070">
    <property type="entry name" value="ALDEHYDE_DEHYDR_CYS"/>
    <property type="match status" value="1"/>
</dbReference>
<dbReference type="PROSITE" id="PS00687">
    <property type="entry name" value="ALDEHYDE_DEHYDR_GLU"/>
    <property type="match status" value="1"/>
</dbReference>
<dbReference type="SUPFAM" id="SSF53720">
    <property type="entry name" value="ALDH-like"/>
    <property type="match status" value="1"/>
</dbReference>
<dbReference type="STRING" id="1385699.A7A78_07130"/>
<dbReference type="InterPro" id="IPR029510">
    <property type="entry name" value="Ald_DH_CS_GLU"/>
</dbReference>
<evidence type="ECO:0000256" key="2">
    <source>
        <dbReference type="ARBA" id="ARBA00023002"/>
    </source>
</evidence>
<dbReference type="FunFam" id="3.40.309.10:FF:000003">
    <property type="entry name" value="Aldehyde dehydrogenase"/>
    <property type="match status" value="1"/>
</dbReference>
<feature type="domain" description="Aldehyde dehydrogenase" evidence="8">
    <location>
        <begin position="3"/>
        <end position="423"/>
    </location>
</feature>
<reference evidence="9 10" key="1">
    <citation type="submission" date="2016-05" db="EMBL/GenBank/DDBJ databases">
        <title>Genome sequencing of Vitellibacter soesokkakensis RSSK-12.</title>
        <authorList>
            <person name="Thevarajoo S."/>
            <person name="Selvaratnam C."/>
            <person name="Goh K.M."/>
            <person name="Chan K.-G."/>
            <person name="Chong C.S."/>
        </authorList>
    </citation>
    <scope>NUCLEOTIDE SEQUENCE [LARGE SCALE GENOMIC DNA]</scope>
    <source>
        <strain evidence="9 10">RSSK-12</strain>
    </source>
</reference>
<dbReference type="RefSeq" id="WP_068763031.1">
    <property type="nucleotide sequence ID" value="NZ_LXIE01000049.1"/>
</dbReference>
<gene>
    <name evidence="9" type="ORF">A7A78_07130</name>
</gene>
<evidence type="ECO:0000256" key="5">
    <source>
        <dbReference type="PIRSR" id="PIRSR036492-1"/>
    </source>
</evidence>